<gene>
    <name evidence="2" type="ORF">HINF_LOCUS52241</name>
    <name evidence="1" type="ORF">HINF_LOCUS8847</name>
</gene>
<proteinExistence type="predicted"/>
<sequence length="109" mass="12738">MYLDQTVSVIHNSICYSNELLNSPLVLGRYSFLLNISEIAPCKQNKGLGQEYQQFQYIMKNLDFDQLSFTKIPKLYQQLLIKHANTEIAFDLMLKQLGRIQTVQDMFEI</sequence>
<dbReference type="AlphaFoldDB" id="A0AA86NJI8"/>
<protein>
    <submittedName>
        <fullName evidence="2">Hypothetical_protein</fullName>
    </submittedName>
</protein>
<organism evidence="1">
    <name type="scientific">Hexamita inflata</name>
    <dbReference type="NCBI Taxonomy" id="28002"/>
    <lineage>
        <taxon>Eukaryota</taxon>
        <taxon>Metamonada</taxon>
        <taxon>Diplomonadida</taxon>
        <taxon>Hexamitidae</taxon>
        <taxon>Hexamitinae</taxon>
        <taxon>Hexamita</taxon>
    </lineage>
</organism>
<dbReference type="Proteomes" id="UP001642409">
    <property type="component" value="Unassembled WGS sequence"/>
</dbReference>
<evidence type="ECO:0000313" key="1">
    <source>
        <dbReference type="EMBL" id="CAI9921202.1"/>
    </source>
</evidence>
<reference evidence="1" key="1">
    <citation type="submission" date="2023-06" db="EMBL/GenBank/DDBJ databases">
        <authorList>
            <person name="Kurt Z."/>
        </authorList>
    </citation>
    <scope>NUCLEOTIDE SEQUENCE</scope>
</reference>
<reference evidence="2 3" key="2">
    <citation type="submission" date="2024-07" db="EMBL/GenBank/DDBJ databases">
        <authorList>
            <person name="Akdeniz Z."/>
        </authorList>
    </citation>
    <scope>NUCLEOTIDE SEQUENCE [LARGE SCALE GENOMIC DNA]</scope>
</reference>
<comment type="caution">
    <text evidence="1">The sequence shown here is derived from an EMBL/GenBank/DDBJ whole genome shotgun (WGS) entry which is preliminary data.</text>
</comment>
<evidence type="ECO:0000313" key="2">
    <source>
        <dbReference type="EMBL" id="CAL6066270.1"/>
    </source>
</evidence>
<dbReference type="EMBL" id="CAXDID020000259">
    <property type="protein sequence ID" value="CAL6066270.1"/>
    <property type="molecule type" value="Genomic_DNA"/>
</dbReference>
<name>A0AA86NJI8_9EUKA</name>
<dbReference type="EMBL" id="CATOUU010000217">
    <property type="protein sequence ID" value="CAI9921202.1"/>
    <property type="molecule type" value="Genomic_DNA"/>
</dbReference>
<evidence type="ECO:0000313" key="3">
    <source>
        <dbReference type="Proteomes" id="UP001642409"/>
    </source>
</evidence>
<keyword evidence="3" id="KW-1185">Reference proteome</keyword>
<accession>A0AA86NJI8</accession>